<organism evidence="2 3">
    <name type="scientific">Fusarium kuroshium</name>
    <dbReference type="NCBI Taxonomy" id="2010991"/>
    <lineage>
        <taxon>Eukaryota</taxon>
        <taxon>Fungi</taxon>
        <taxon>Dikarya</taxon>
        <taxon>Ascomycota</taxon>
        <taxon>Pezizomycotina</taxon>
        <taxon>Sordariomycetes</taxon>
        <taxon>Hypocreomycetidae</taxon>
        <taxon>Hypocreales</taxon>
        <taxon>Nectriaceae</taxon>
        <taxon>Fusarium</taxon>
        <taxon>Fusarium solani species complex</taxon>
    </lineage>
</organism>
<evidence type="ECO:0000256" key="1">
    <source>
        <dbReference type="SAM" id="MobiDB-lite"/>
    </source>
</evidence>
<evidence type="ECO:0000313" key="3">
    <source>
        <dbReference type="Proteomes" id="UP000277212"/>
    </source>
</evidence>
<dbReference type="Proteomes" id="UP000277212">
    <property type="component" value="Unassembled WGS sequence"/>
</dbReference>
<feature type="region of interest" description="Disordered" evidence="1">
    <location>
        <begin position="761"/>
        <end position="783"/>
    </location>
</feature>
<accession>A0A3M2RV07</accession>
<proteinExistence type="predicted"/>
<feature type="compositionally biased region" description="Basic and acidic residues" evidence="1">
    <location>
        <begin position="761"/>
        <end position="782"/>
    </location>
</feature>
<name>A0A3M2RV07_9HYPO</name>
<dbReference type="STRING" id="2010991.A0A3M2RV07"/>
<dbReference type="InterPro" id="IPR016024">
    <property type="entry name" value="ARM-type_fold"/>
</dbReference>
<sequence>MPRPDSSEVVGELRQTDSASKRKAAIRQFTKALRRGDRFQPTWDAVGGAPGLVHLMAEFSVKDVRAICKALGRTASAEKARPERRKALGELVELLCNGNEDDRPLREFYQNIVPACTMEVVKEWEDQRHVEWTPPQQKKLSLGHREQHEKKFLEDIFSRGKDLTFSSQRRLFLGNMAFTEEILNTLLAKEGEIRVPNDFVDELVMPLLKRLLKRRFDHETRQKSLHLVIQCIRKHKKYVSNQLNLWKTSGPVQYTIDRWYEVPVDSDVKERLKSDLIQLIELSPSNQRRDGLDALRDVIVVSKKLDQEARYELLRLLFLHAKGYDKIDIDDESDSGLARLKKLTTEKGLWPAALFLSIDTKKAMQLFERLDKAHPSSDFLSPGPSYSVIAQPQRPDRSTFADVEVARAVFIRMSKTEDEHEGWLERARVLIQERRVNSQQAREPGLRAFWAMSALNLCVAISDIETFGDTVLWARRFTKDTLTCKELYGPKVFSTKEMAALLGSMPPERVKTPEDAVSFTSSLNKEHIVRANKILINLLETATMAVGEPGFQRRDWDTVIGLLKTVAEKRFDNVKGFLKKLKRCTASEFAKCETVMVETVWKPTMDTLIEAEAIVRNPTSDALRDSSPSSALIGRSRKFEASGLFAYRKLAYTAISPGQLAYLARFLLDQMRARLGAEAMRVHMRDIVSVIESIADSDQPALASPFIRDLVLHDEGAAESSAWHRQLLSVAFLSSLPAKAAKEILQNMGGAMTERLRQQNEMWDKKEEETDQSKEADGEAKKPRTPWIKVTTVKMLGQILQNNLFINASSSCDILVGLLAEARHIDIRITITSSLISAMQEPTCPPELRSHILDALEKYIVPVVADLNERQSMKEEDWTAAEEDDAALPAVSEETPLLALLVEQANSAKLNEDDKGRLAGLIMTALEQSAVNNGRWMKLFLAKNKFHLGEGEELPKMPVKITMLSSIFNQLMAYMPLSVFDMIRSVVFTNINPTPAIKRISKIIRKNRDLVNSKPGKHWLAQFDNQGVDAFKFGLWSSVMALQKPSHETQSKLEEEKRITNHTLEDFLLDAVEILLPKGEDDLIERLVLRLCEDRFRSRESWVSWRENCYPLIERIILKTEEVRVRQRNEKMDGKAPVLLPNSTLMNLAILPVPFPGGAPEEETEFISKLRQMTETFASRRRPYHNDFARLKNDINNWPNRREFVRFALKLAEETGYDVASGEEAGRADYMCFELVDYLLSKADNPKDNGVIIEAKDLLDRWASCGDEGVRELGIKSREQLKRQSKSSWFRKGVSEQA</sequence>
<evidence type="ECO:0000313" key="2">
    <source>
        <dbReference type="EMBL" id="RMJ08725.1"/>
    </source>
</evidence>
<dbReference type="OrthoDB" id="2549237at2759"/>
<dbReference type="EMBL" id="NKUJ01000273">
    <property type="protein sequence ID" value="RMJ08725.1"/>
    <property type="molecule type" value="Genomic_DNA"/>
</dbReference>
<comment type="caution">
    <text evidence="2">The sequence shown here is derived from an EMBL/GenBank/DDBJ whole genome shotgun (WGS) entry which is preliminary data.</text>
</comment>
<gene>
    <name evidence="2" type="ORF">CDV36_011660</name>
</gene>
<keyword evidence="3" id="KW-1185">Reference proteome</keyword>
<reference evidence="2 3" key="1">
    <citation type="submission" date="2017-06" db="EMBL/GenBank/DDBJ databases">
        <title>Comparative genomic analysis of Ambrosia Fusariam Clade fungi.</title>
        <authorList>
            <person name="Stajich J.E."/>
            <person name="Carrillo J."/>
            <person name="Kijimoto T."/>
            <person name="Eskalen A."/>
            <person name="O'Donnell K."/>
            <person name="Kasson M."/>
        </authorList>
    </citation>
    <scope>NUCLEOTIDE SEQUENCE [LARGE SCALE GENOMIC DNA]</scope>
    <source>
        <strain evidence="2">UCR3666</strain>
    </source>
</reference>
<protein>
    <submittedName>
        <fullName evidence="2">Uncharacterized protein</fullName>
    </submittedName>
</protein>
<dbReference type="SUPFAM" id="SSF48371">
    <property type="entry name" value="ARM repeat"/>
    <property type="match status" value="1"/>
</dbReference>